<evidence type="ECO:0000313" key="11">
    <source>
        <dbReference type="Proteomes" id="UP000503297"/>
    </source>
</evidence>
<dbReference type="AlphaFoldDB" id="A0A6M8J4H9"/>
<dbReference type="EC" id="3.1.-.-" evidence="9"/>
<dbReference type="GO" id="GO:0046872">
    <property type="term" value="F:metal ion binding"/>
    <property type="evidence" value="ECO:0007669"/>
    <property type="project" value="UniProtKB-UniRule"/>
</dbReference>
<keyword evidence="8 9" id="KW-0051">Antiviral defense</keyword>
<dbReference type="Proteomes" id="UP000503297">
    <property type="component" value="Chromosome"/>
</dbReference>
<keyword evidence="5 9" id="KW-0255">Endonuclease</keyword>
<keyword evidence="6 9" id="KW-0378">Hydrolase</keyword>
<dbReference type="KEGG" id="bwa:HLV38_02755"/>
<dbReference type="HAMAP" id="MF_01471">
    <property type="entry name" value="Cas2"/>
    <property type="match status" value="1"/>
</dbReference>
<evidence type="ECO:0000256" key="6">
    <source>
        <dbReference type="ARBA" id="ARBA00022801"/>
    </source>
</evidence>
<comment type="similarity">
    <text evidence="2 9">Belongs to the CRISPR-associated endoribonuclease Cas2 protein family.</text>
</comment>
<sequence>MRLIVFFDLPVNDYRRQRAYRAFRKFLIHEGYLMMQESVYSKLVLNEGASAAAIARLRKNAPSQGLVQVLKVTERQFSSMVYVTGRKAECEEVDTMESLLVI</sequence>
<evidence type="ECO:0000256" key="4">
    <source>
        <dbReference type="ARBA" id="ARBA00022723"/>
    </source>
</evidence>
<keyword evidence="11" id="KW-1185">Reference proteome</keyword>
<feature type="binding site" evidence="9">
    <location>
        <position position="8"/>
    </location>
    <ligand>
        <name>Mg(2+)</name>
        <dbReference type="ChEBI" id="CHEBI:18420"/>
        <note>catalytic</note>
    </ligand>
</feature>
<comment type="cofactor">
    <cofactor evidence="1 9">
        <name>Mg(2+)</name>
        <dbReference type="ChEBI" id="CHEBI:18420"/>
    </cofactor>
</comment>
<proteinExistence type="inferred from homology"/>
<protein>
    <recommendedName>
        <fullName evidence="9">CRISPR-associated endoribonuclease Cas2</fullName>
        <ecNumber evidence="9">3.1.-.-</ecNumber>
    </recommendedName>
</protein>
<dbReference type="Pfam" id="PF09827">
    <property type="entry name" value="CRISPR_Cas2"/>
    <property type="match status" value="1"/>
</dbReference>
<reference evidence="11" key="1">
    <citation type="submission" date="2020-05" db="EMBL/GenBank/DDBJ databases">
        <title>Novel species in genus Nocardioides.</title>
        <authorList>
            <person name="Zhang G."/>
        </authorList>
    </citation>
    <scope>NUCLEOTIDE SEQUENCE [LARGE SCALE GENOMIC DNA]</scope>
    <source>
        <strain evidence="11">zg-1050</strain>
    </source>
</reference>
<evidence type="ECO:0000256" key="7">
    <source>
        <dbReference type="ARBA" id="ARBA00022842"/>
    </source>
</evidence>
<dbReference type="GO" id="GO:0016787">
    <property type="term" value="F:hydrolase activity"/>
    <property type="evidence" value="ECO:0007669"/>
    <property type="project" value="UniProtKB-KW"/>
</dbReference>
<comment type="function">
    <text evidence="9">CRISPR (clustered regularly interspaced short palindromic repeat), is an adaptive immune system that provides protection against mobile genetic elements (viruses, transposable elements and conjugative plasmids). CRISPR clusters contain sequences complementary to antecedent mobile elements and target invading nucleic acids. CRISPR clusters are transcribed and processed into CRISPR RNA (crRNA). Functions as a ssRNA-specific endoribonuclease. Involved in the integration of spacer DNA into the CRISPR cassette.</text>
</comment>
<evidence type="ECO:0000313" key="10">
    <source>
        <dbReference type="EMBL" id="QKF07991.1"/>
    </source>
</evidence>
<dbReference type="InterPro" id="IPR019199">
    <property type="entry name" value="Virulence_VapD/CRISPR_Cas2"/>
</dbReference>
<keyword evidence="4 9" id="KW-0479">Metal-binding</keyword>
<dbReference type="GO" id="GO:0043571">
    <property type="term" value="P:maintenance of CRISPR repeat elements"/>
    <property type="evidence" value="ECO:0007669"/>
    <property type="project" value="UniProtKB-UniRule"/>
</dbReference>
<dbReference type="SUPFAM" id="SSF143430">
    <property type="entry name" value="TTP0101/SSO1404-like"/>
    <property type="match status" value="1"/>
</dbReference>
<organism evidence="10 11">
    <name type="scientific">Berryella wangjianweii</name>
    <dbReference type="NCBI Taxonomy" id="2734634"/>
    <lineage>
        <taxon>Bacteria</taxon>
        <taxon>Bacillati</taxon>
        <taxon>Actinomycetota</taxon>
        <taxon>Coriobacteriia</taxon>
        <taxon>Eggerthellales</taxon>
        <taxon>Eggerthellaceae</taxon>
        <taxon>Berryella</taxon>
    </lineage>
</organism>
<accession>A0A6M8J4H9</accession>
<evidence type="ECO:0000256" key="2">
    <source>
        <dbReference type="ARBA" id="ARBA00009959"/>
    </source>
</evidence>
<name>A0A6M8J4H9_9ACTN</name>
<keyword evidence="3 9" id="KW-0540">Nuclease</keyword>
<dbReference type="InterPro" id="IPR021127">
    <property type="entry name" value="CRISPR_associated_Cas2"/>
</dbReference>
<evidence type="ECO:0000256" key="1">
    <source>
        <dbReference type="ARBA" id="ARBA00001946"/>
    </source>
</evidence>
<gene>
    <name evidence="9 10" type="primary">cas2</name>
    <name evidence="10" type="ORF">HLV38_02755</name>
</gene>
<dbReference type="EMBL" id="CP053716">
    <property type="protein sequence ID" value="QKF07991.1"/>
    <property type="molecule type" value="Genomic_DNA"/>
</dbReference>
<keyword evidence="7 9" id="KW-0460">Magnesium</keyword>
<evidence type="ECO:0000256" key="8">
    <source>
        <dbReference type="ARBA" id="ARBA00023118"/>
    </source>
</evidence>
<comment type="subunit">
    <text evidence="9">Homodimer, forms a heterotetramer with a Cas1 homodimer.</text>
</comment>
<dbReference type="GO" id="GO:0004521">
    <property type="term" value="F:RNA endonuclease activity"/>
    <property type="evidence" value="ECO:0007669"/>
    <property type="project" value="InterPro"/>
</dbReference>
<evidence type="ECO:0000256" key="5">
    <source>
        <dbReference type="ARBA" id="ARBA00022759"/>
    </source>
</evidence>
<dbReference type="GO" id="GO:0051607">
    <property type="term" value="P:defense response to virus"/>
    <property type="evidence" value="ECO:0007669"/>
    <property type="project" value="UniProtKB-UniRule"/>
</dbReference>
<evidence type="ECO:0000256" key="9">
    <source>
        <dbReference type="HAMAP-Rule" id="MF_01471"/>
    </source>
</evidence>
<dbReference type="NCBIfam" id="TIGR01573">
    <property type="entry name" value="cas2"/>
    <property type="match status" value="1"/>
</dbReference>
<evidence type="ECO:0000256" key="3">
    <source>
        <dbReference type="ARBA" id="ARBA00022722"/>
    </source>
</evidence>